<keyword evidence="1" id="KW-0614">Plasmid</keyword>
<name>A8ZMW9_ACAM1</name>
<accession>A8ZMW9</accession>
<sequence>MQSLATEFDDFKIGAELFQLDLVPLSIQEHGCPTSRIDVASLEMARLSFLSHTLLMHNQI</sequence>
<gene>
    <name evidence="1" type="ordered locus">AM1_C0235</name>
</gene>
<geneLocation type="plasmid" evidence="1 2">
    <name>pREB3</name>
</geneLocation>
<proteinExistence type="predicted"/>
<dbReference type="EMBL" id="CP000840">
    <property type="protein sequence ID" value="ABW32168.1"/>
    <property type="molecule type" value="Genomic_DNA"/>
</dbReference>
<evidence type="ECO:0000313" key="1">
    <source>
        <dbReference type="EMBL" id="ABW32168.1"/>
    </source>
</evidence>
<dbReference type="AlphaFoldDB" id="A8ZMW9"/>
<dbReference type="HOGENOM" id="CLU_2930437_0_0_3"/>
<organism evidence="1 2">
    <name type="scientific">Acaryochloris marina (strain MBIC 11017)</name>
    <dbReference type="NCBI Taxonomy" id="329726"/>
    <lineage>
        <taxon>Bacteria</taxon>
        <taxon>Bacillati</taxon>
        <taxon>Cyanobacteriota</taxon>
        <taxon>Cyanophyceae</taxon>
        <taxon>Acaryochloridales</taxon>
        <taxon>Acaryochloridaceae</taxon>
        <taxon>Acaryochloris</taxon>
    </lineage>
</organism>
<dbReference type="Proteomes" id="UP000000268">
    <property type="component" value="Plasmid pREB3"/>
</dbReference>
<protein>
    <submittedName>
        <fullName evidence="1">Uncharacterized protein</fullName>
    </submittedName>
</protein>
<dbReference type="KEGG" id="amr:AM1_C0235"/>
<evidence type="ECO:0000313" key="2">
    <source>
        <dbReference type="Proteomes" id="UP000000268"/>
    </source>
</evidence>
<reference evidence="1 2" key="1">
    <citation type="journal article" date="2008" name="Proc. Natl. Acad. Sci. U.S.A.">
        <title>Niche adaptation and genome expansion in the chlorophyll d-producing cyanobacterium Acaryochloris marina.</title>
        <authorList>
            <person name="Swingley W.D."/>
            <person name="Chen M."/>
            <person name="Cheung P.C."/>
            <person name="Conrad A.L."/>
            <person name="Dejesa L.C."/>
            <person name="Hao J."/>
            <person name="Honchak B.M."/>
            <person name="Karbach L.E."/>
            <person name="Kurdoglu A."/>
            <person name="Lahiri S."/>
            <person name="Mastrian S.D."/>
            <person name="Miyashita H."/>
            <person name="Page L."/>
            <person name="Ramakrishna P."/>
            <person name="Satoh S."/>
            <person name="Sattley W.M."/>
            <person name="Shimada Y."/>
            <person name="Taylor H.L."/>
            <person name="Tomo T."/>
            <person name="Tsuchiya T."/>
            <person name="Wang Z.T."/>
            <person name="Raymond J."/>
            <person name="Mimuro M."/>
            <person name="Blankenship R.E."/>
            <person name="Touchman J.W."/>
        </authorList>
    </citation>
    <scope>NUCLEOTIDE SEQUENCE [LARGE SCALE GENOMIC DNA]</scope>
    <source>
        <strain evidence="2">MBIC 11017</strain>
        <plasmid evidence="2">Plasmid pREB3</plasmid>
    </source>
</reference>
<keyword evidence="2" id="KW-1185">Reference proteome</keyword>